<evidence type="ECO:0000313" key="4">
    <source>
        <dbReference type="Proteomes" id="UP001224926"/>
    </source>
</evidence>
<feature type="compositionally biased region" description="Acidic residues" evidence="1">
    <location>
        <begin position="157"/>
        <end position="170"/>
    </location>
</feature>
<dbReference type="AlphaFoldDB" id="A0AAF0P8P7"/>
<dbReference type="GeneID" id="84215132"/>
<keyword evidence="4" id="KW-1185">Reference proteome</keyword>
<dbReference type="Proteomes" id="UP001224926">
    <property type="component" value="Chromosome"/>
</dbReference>
<dbReference type="EMBL" id="CP101873">
    <property type="protein sequence ID" value="WMT06550.1"/>
    <property type="molecule type" value="Genomic_DNA"/>
</dbReference>
<keyword evidence="2" id="KW-1133">Transmembrane helix</keyword>
<evidence type="ECO:0000256" key="2">
    <source>
        <dbReference type="SAM" id="Phobius"/>
    </source>
</evidence>
<feature type="compositionally biased region" description="Basic and acidic residues" evidence="1">
    <location>
        <begin position="1"/>
        <end position="12"/>
    </location>
</feature>
<gene>
    <name evidence="3" type="ORF">NP511_14285</name>
</gene>
<feature type="compositionally biased region" description="Low complexity" evidence="1">
    <location>
        <begin position="143"/>
        <end position="155"/>
    </location>
</feature>
<dbReference type="GeneID" id="39862801"/>
<sequence>MRVRTPDSERQRTAGAGSTTASRLRGLARHLLTAIGLLTVTYAVLRLLGPRDDVPIQSVDEAKEEMEEVLPEGVTDRAADAVPDDSSVDTIRNRLQATDRDVTPTTIDGPRSEASAFDPGVTPSEEEQGNDHVTGFEGDSEAESGGSETDSSGAAIDDGEATADSTDGDLSDAGIAERIEPDAGDEPVEPGEMAVDEGVAENLADEIDADEPEE</sequence>
<feature type="region of interest" description="Disordered" evidence="1">
    <location>
        <begin position="1"/>
        <end position="21"/>
    </location>
</feature>
<dbReference type="RefSeq" id="WP_049966039.1">
    <property type="nucleotide sequence ID" value="NZ_CP101873.1"/>
</dbReference>
<protein>
    <submittedName>
        <fullName evidence="3">Uncharacterized protein</fullName>
    </submittedName>
</protein>
<reference evidence="3 4" key="1">
    <citation type="submission" date="2022-07" db="EMBL/GenBank/DDBJ databases">
        <title>Two temperate virus in Haloterrigena jeotgali A29.</title>
        <authorList>
            <person name="Deng X."/>
        </authorList>
    </citation>
    <scope>NUCLEOTIDE SEQUENCE [LARGE SCALE GENOMIC DNA]</scope>
    <source>
        <strain evidence="3 4">A29</strain>
    </source>
</reference>
<evidence type="ECO:0000313" key="3">
    <source>
        <dbReference type="EMBL" id="WMT06550.1"/>
    </source>
</evidence>
<organism evidence="3 4">
    <name type="scientific">Natrinema thermotolerans</name>
    <dbReference type="NCBI Taxonomy" id="121872"/>
    <lineage>
        <taxon>Archaea</taxon>
        <taxon>Methanobacteriati</taxon>
        <taxon>Methanobacteriota</taxon>
        <taxon>Stenosarchaea group</taxon>
        <taxon>Halobacteria</taxon>
        <taxon>Halobacteriales</taxon>
        <taxon>Natrialbaceae</taxon>
        <taxon>Natrinema</taxon>
    </lineage>
</organism>
<keyword evidence="2" id="KW-0812">Transmembrane</keyword>
<evidence type="ECO:0000256" key="1">
    <source>
        <dbReference type="SAM" id="MobiDB-lite"/>
    </source>
</evidence>
<accession>A0AAF0P8P7</accession>
<feature type="region of interest" description="Disordered" evidence="1">
    <location>
        <begin position="74"/>
        <end position="214"/>
    </location>
</feature>
<feature type="transmembrane region" description="Helical" evidence="2">
    <location>
        <begin position="31"/>
        <end position="49"/>
    </location>
</feature>
<name>A0AAF0P8P7_9EURY</name>
<proteinExistence type="predicted"/>
<feature type="compositionally biased region" description="Acidic residues" evidence="1">
    <location>
        <begin position="182"/>
        <end position="214"/>
    </location>
</feature>
<keyword evidence="2" id="KW-0472">Membrane</keyword>